<evidence type="ECO:0000313" key="9">
    <source>
        <dbReference type="Proteomes" id="UP000001542"/>
    </source>
</evidence>
<keyword evidence="2 6" id="KW-0812">Transmembrane</keyword>
<dbReference type="InterPro" id="IPR050549">
    <property type="entry name" value="MFS_Trehalose_Transporter"/>
</dbReference>
<dbReference type="GO" id="GO:0022857">
    <property type="term" value="F:transmembrane transporter activity"/>
    <property type="evidence" value="ECO:0000318"/>
    <property type="project" value="GO_Central"/>
</dbReference>
<sequence length="220" mass="24633">MPLINFGFCIVFSSPTVPLFRDEWRAPSIQTTIFNAILSLAAVVGPFVANGLLKFFNQKVCYFILQIFACLFFLLMLLANSKKIYVMIILRALEGVIMGATSTICPTMLIEVSPKGMTGFLGNLGQLGRCIGAFVLYLVGNWTVNLKRERRHLQALILMCGIFNFISSLLIWFVPNNFRGSDNSSEETNEEIDNQDNNKDAEEKESILEKKYLGKLAVGI</sequence>
<dbReference type="STRING" id="5722.A2ET90"/>
<feature type="region of interest" description="Disordered" evidence="5">
    <location>
        <begin position="182"/>
        <end position="205"/>
    </location>
</feature>
<dbReference type="InterPro" id="IPR020846">
    <property type="entry name" value="MFS_dom"/>
</dbReference>
<evidence type="ECO:0000256" key="5">
    <source>
        <dbReference type="SAM" id="MobiDB-lite"/>
    </source>
</evidence>
<dbReference type="Pfam" id="PF00083">
    <property type="entry name" value="Sugar_tr"/>
    <property type="match status" value="1"/>
</dbReference>
<evidence type="ECO:0000256" key="1">
    <source>
        <dbReference type="ARBA" id="ARBA00004141"/>
    </source>
</evidence>
<evidence type="ECO:0000256" key="6">
    <source>
        <dbReference type="SAM" id="Phobius"/>
    </source>
</evidence>
<keyword evidence="9" id="KW-1185">Reference proteome</keyword>
<dbReference type="InParanoid" id="A2ET90"/>
<dbReference type="PROSITE" id="PS50850">
    <property type="entry name" value="MFS"/>
    <property type="match status" value="1"/>
</dbReference>
<name>A2ET90_TRIV3</name>
<dbReference type="InterPro" id="IPR036259">
    <property type="entry name" value="MFS_trans_sf"/>
</dbReference>
<evidence type="ECO:0000256" key="2">
    <source>
        <dbReference type="ARBA" id="ARBA00022692"/>
    </source>
</evidence>
<keyword evidence="4 6" id="KW-0472">Membrane</keyword>
<feature type="domain" description="Major facilitator superfamily (MFS) profile" evidence="7">
    <location>
        <begin position="1"/>
        <end position="220"/>
    </location>
</feature>
<dbReference type="AlphaFoldDB" id="A2ET90"/>
<dbReference type="FunFam" id="1.20.1250.20:FF:001506">
    <property type="entry name" value="Uncharacterized protein"/>
    <property type="match status" value="1"/>
</dbReference>
<dbReference type="RefSeq" id="XP_001316366.1">
    <property type="nucleotide sequence ID" value="XM_001316331.1"/>
</dbReference>
<comment type="subcellular location">
    <subcellularLocation>
        <location evidence="1">Membrane</location>
        <topology evidence="1">Multi-pass membrane protein</topology>
    </subcellularLocation>
</comment>
<feature type="transmembrane region" description="Helical" evidence="6">
    <location>
        <begin position="33"/>
        <end position="53"/>
    </location>
</feature>
<dbReference type="VEuPathDB" id="TrichDB:TVAG_038270"/>
<dbReference type="GO" id="GO:0016020">
    <property type="term" value="C:membrane"/>
    <property type="evidence" value="ECO:0000318"/>
    <property type="project" value="GO_Central"/>
</dbReference>
<evidence type="ECO:0000313" key="8">
    <source>
        <dbReference type="EMBL" id="EAY04143.1"/>
    </source>
</evidence>
<dbReference type="SUPFAM" id="SSF103473">
    <property type="entry name" value="MFS general substrate transporter"/>
    <property type="match status" value="1"/>
</dbReference>
<accession>A2ET90</accession>
<organism evidence="8 9">
    <name type="scientific">Trichomonas vaginalis (strain ATCC PRA-98 / G3)</name>
    <dbReference type="NCBI Taxonomy" id="412133"/>
    <lineage>
        <taxon>Eukaryota</taxon>
        <taxon>Metamonada</taxon>
        <taxon>Parabasalia</taxon>
        <taxon>Trichomonadida</taxon>
        <taxon>Trichomonadidae</taxon>
        <taxon>Trichomonas</taxon>
    </lineage>
</organism>
<dbReference type="Gene3D" id="1.20.1250.20">
    <property type="entry name" value="MFS general substrate transporter like domains"/>
    <property type="match status" value="1"/>
</dbReference>
<feature type="compositionally biased region" description="Acidic residues" evidence="5">
    <location>
        <begin position="184"/>
        <end position="194"/>
    </location>
</feature>
<protein>
    <recommendedName>
        <fullName evidence="7">Major facilitator superfamily (MFS) profile domain-containing protein</fullName>
    </recommendedName>
</protein>
<dbReference type="VEuPathDB" id="TrichDB:TVAGG3_0190120"/>
<dbReference type="GO" id="GO:0055085">
    <property type="term" value="P:transmembrane transport"/>
    <property type="evidence" value="ECO:0000318"/>
    <property type="project" value="GO_Central"/>
</dbReference>
<dbReference type="PANTHER" id="PTHR48021">
    <property type="match status" value="1"/>
</dbReference>
<dbReference type="KEGG" id="tva:4761993"/>
<gene>
    <name evidence="8" type="ORF">TVAG_125830</name>
</gene>
<feature type="transmembrane region" description="Helical" evidence="6">
    <location>
        <begin position="121"/>
        <end position="140"/>
    </location>
</feature>
<dbReference type="EMBL" id="DS113484">
    <property type="protein sequence ID" value="EAY04143.1"/>
    <property type="molecule type" value="Genomic_DNA"/>
</dbReference>
<evidence type="ECO:0000256" key="3">
    <source>
        <dbReference type="ARBA" id="ARBA00022989"/>
    </source>
</evidence>
<feature type="transmembrane region" description="Helical" evidence="6">
    <location>
        <begin position="84"/>
        <end position="109"/>
    </location>
</feature>
<dbReference type="InterPro" id="IPR005828">
    <property type="entry name" value="MFS_sugar_transport-like"/>
</dbReference>
<evidence type="ECO:0000256" key="4">
    <source>
        <dbReference type="ARBA" id="ARBA00023136"/>
    </source>
</evidence>
<feature type="transmembrane region" description="Helical" evidence="6">
    <location>
        <begin position="60"/>
        <end position="78"/>
    </location>
</feature>
<keyword evidence="3 6" id="KW-1133">Transmembrane helix</keyword>
<feature type="compositionally biased region" description="Basic and acidic residues" evidence="5">
    <location>
        <begin position="196"/>
        <end position="205"/>
    </location>
</feature>
<dbReference type="PANTHER" id="PTHR48021:SF1">
    <property type="entry name" value="GH07001P-RELATED"/>
    <property type="match status" value="1"/>
</dbReference>
<reference evidence="8" key="2">
    <citation type="journal article" date="2007" name="Science">
        <title>Draft genome sequence of the sexually transmitted pathogen Trichomonas vaginalis.</title>
        <authorList>
            <person name="Carlton J.M."/>
            <person name="Hirt R.P."/>
            <person name="Silva J.C."/>
            <person name="Delcher A.L."/>
            <person name="Schatz M."/>
            <person name="Zhao Q."/>
            <person name="Wortman J.R."/>
            <person name="Bidwell S.L."/>
            <person name="Alsmark U.C.M."/>
            <person name="Besteiro S."/>
            <person name="Sicheritz-Ponten T."/>
            <person name="Noel C.J."/>
            <person name="Dacks J.B."/>
            <person name="Foster P.G."/>
            <person name="Simillion C."/>
            <person name="Van de Peer Y."/>
            <person name="Miranda-Saavedra D."/>
            <person name="Barton G.J."/>
            <person name="Westrop G.D."/>
            <person name="Mueller S."/>
            <person name="Dessi D."/>
            <person name="Fiori P.L."/>
            <person name="Ren Q."/>
            <person name="Paulsen I."/>
            <person name="Zhang H."/>
            <person name="Bastida-Corcuera F.D."/>
            <person name="Simoes-Barbosa A."/>
            <person name="Brown M.T."/>
            <person name="Hayes R.D."/>
            <person name="Mukherjee M."/>
            <person name="Okumura C.Y."/>
            <person name="Schneider R."/>
            <person name="Smith A.J."/>
            <person name="Vanacova S."/>
            <person name="Villalvazo M."/>
            <person name="Haas B.J."/>
            <person name="Pertea M."/>
            <person name="Feldblyum T.V."/>
            <person name="Utterback T.R."/>
            <person name="Shu C.L."/>
            <person name="Osoegawa K."/>
            <person name="de Jong P.J."/>
            <person name="Hrdy I."/>
            <person name="Horvathova L."/>
            <person name="Zubacova Z."/>
            <person name="Dolezal P."/>
            <person name="Malik S.B."/>
            <person name="Logsdon J.M. Jr."/>
            <person name="Henze K."/>
            <person name="Gupta A."/>
            <person name="Wang C.C."/>
            <person name="Dunne R.L."/>
            <person name="Upcroft J.A."/>
            <person name="Upcroft P."/>
            <person name="White O."/>
            <person name="Salzberg S.L."/>
            <person name="Tang P."/>
            <person name="Chiu C.-H."/>
            <person name="Lee Y.-S."/>
            <person name="Embley T.M."/>
            <person name="Coombs G.H."/>
            <person name="Mottram J.C."/>
            <person name="Tachezy J."/>
            <person name="Fraser-Liggett C.M."/>
            <person name="Johnson P.J."/>
        </authorList>
    </citation>
    <scope>NUCLEOTIDE SEQUENCE [LARGE SCALE GENOMIC DNA]</scope>
    <source>
        <strain evidence="8">G3</strain>
    </source>
</reference>
<dbReference type="Proteomes" id="UP000001542">
    <property type="component" value="Unassembled WGS sequence"/>
</dbReference>
<reference evidence="8" key="1">
    <citation type="submission" date="2006-10" db="EMBL/GenBank/DDBJ databases">
        <authorList>
            <person name="Amadeo P."/>
            <person name="Zhao Q."/>
            <person name="Wortman J."/>
            <person name="Fraser-Liggett C."/>
            <person name="Carlton J."/>
        </authorList>
    </citation>
    <scope>NUCLEOTIDE SEQUENCE</scope>
    <source>
        <strain evidence="8">G3</strain>
    </source>
</reference>
<evidence type="ECO:0000259" key="7">
    <source>
        <dbReference type="PROSITE" id="PS50850"/>
    </source>
</evidence>
<proteinExistence type="predicted"/>
<dbReference type="OrthoDB" id="4142200at2759"/>
<feature type="transmembrane region" description="Helical" evidence="6">
    <location>
        <begin position="152"/>
        <end position="174"/>
    </location>
</feature>